<dbReference type="InterPro" id="IPR001331">
    <property type="entry name" value="GDS_CDC24_CS"/>
</dbReference>
<dbReference type="Proteomes" id="UP000054408">
    <property type="component" value="Unassembled WGS sequence"/>
</dbReference>
<keyword evidence="5" id="KW-0440">LIM domain</keyword>
<comment type="subcellular location">
    <subcellularLocation>
        <location evidence="1">Cytoplasm</location>
    </subcellularLocation>
</comment>
<feature type="compositionally biased region" description="Gly residues" evidence="6">
    <location>
        <begin position="886"/>
        <end position="896"/>
    </location>
</feature>
<dbReference type="PANTHER" id="PTHR46006:SF6">
    <property type="entry name" value="INTERSECTIN-2 ISOFORM X1"/>
    <property type="match status" value="1"/>
</dbReference>
<keyword evidence="4 5" id="KW-0862">Zinc</keyword>
<dbReference type="Pfam" id="PF00412">
    <property type="entry name" value="LIM"/>
    <property type="match status" value="1"/>
</dbReference>
<dbReference type="PROSITE" id="PS00741">
    <property type="entry name" value="DH_1"/>
    <property type="match status" value="1"/>
</dbReference>
<dbReference type="RefSeq" id="XP_013755096.1">
    <property type="nucleotide sequence ID" value="XM_013899642.1"/>
</dbReference>
<keyword evidence="2" id="KW-0963">Cytoplasm</keyword>
<gene>
    <name evidence="9" type="ORF">AMSG_08675</name>
</gene>
<evidence type="ECO:0000313" key="10">
    <source>
        <dbReference type="Proteomes" id="UP000054408"/>
    </source>
</evidence>
<protein>
    <recommendedName>
        <fullName evidence="11">DH domain-containing protein</fullName>
    </recommendedName>
</protein>
<evidence type="ECO:0000256" key="2">
    <source>
        <dbReference type="ARBA" id="ARBA00022490"/>
    </source>
</evidence>
<dbReference type="GO" id="GO:0046872">
    <property type="term" value="F:metal ion binding"/>
    <property type="evidence" value="ECO:0007669"/>
    <property type="project" value="UniProtKB-KW"/>
</dbReference>
<dbReference type="Pfam" id="PF00621">
    <property type="entry name" value="RhoGEF"/>
    <property type="match status" value="1"/>
</dbReference>
<dbReference type="eggNOG" id="KOG1703">
    <property type="taxonomic scope" value="Eukaryota"/>
</dbReference>
<proteinExistence type="predicted"/>
<feature type="compositionally biased region" description="Low complexity" evidence="6">
    <location>
        <begin position="145"/>
        <end position="172"/>
    </location>
</feature>
<dbReference type="InterPro" id="IPR027417">
    <property type="entry name" value="P-loop_NTPase"/>
</dbReference>
<dbReference type="PROSITE" id="PS50023">
    <property type="entry name" value="LIM_DOMAIN_2"/>
    <property type="match status" value="1"/>
</dbReference>
<dbReference type="SUPFAM" id="SSF52540">
    <property type="entry name" value="P-loop containing nucleoside triphosphate hydrolases"/>
    <property type="match status" value="1"/>
</dbReference>
<dbReference type="PROSITE" id="PS50010">
    <property type="entry name" value="DH_2"/>
    <property type="match status" value="1"/>
</dbReference>
<keyword evidence="10" id="KW-1185">Reference proteome</keyword>
<feature type="region of interest" description="Disordered" evidence="6">
    <location>
        <begin position="145"/>
        <end position="207"/>
    </location>
</feature>
<dbReference type="SUPFAM" id="SSF48065">
    <property type="entry name" value="DBL homology domain (DH-domain)"/>
    <property type="match status" value="1"/>
</dbReference>
<dbReference type="CDD" id="cd00160">
    <property type="entry name" value="RhoGEF"/>
    <property type="match status" value="1"/>
</dbReference>
<dbReference type="eggNOG" id="KOG4305">
    <property type="taxonomic scope" value="Eukaryota"/>
</dbReference>
<sequence>MEKDNACPGCGEEVEEDDLTALRVLGARFHREHFVCASCGETLAGRRFYEVGANKRTSVSVGPLALTSSAMCCSCYEAANDIPHCQCGCNEPLLGTYVKALGFSFLPDHFRCTHPQCSTSLVAGYMEANGRPVCENHWRANRRSLAGAPSPSSTASSTSSPTSSTRPGSDSGLASQLPSSRVDSLRESGGTPRSRSIGSAPSGGVPPRATPFASLPFAAEIDAVTAALRPVLAAIKVRNPGEVAPNLRSLVTSVKTLMASLRAMCINGDALASALKTASTKAVSQAKIVIRPAADDACWRAFSLDVLELGKEVRAARDSAVLTSGAGAGPARPVARNASDLPSRTHKAMLTAQTGAANAARRSRALAAAPKRGPLPKNFREYAEYHSLDISGFTKNQLACQEVIYEMIQTEEAYVLDLLILIDEFLTPLRELDIVSADDLDALFGNVEEILPLHREMWLQFKKRQKERKWVERVGDILSDKLRRILVVYTPYSSNHERALNTLESLTASSKKFRAFLQARFEDPKTKSLPLGSFLIKPIQRLCKYPLLLRELLRKMDAANDVDYAALVETADNLGTVVSRINEWKRTADNLNKLDVFFKGLEDPDGLLPPDLKIRNFITEGELNIGVIVPSAIKRNTMANSILKPRTEYAYLFAGLLVIVSRKRIRSTRVVTAAHDLDAMHLLDTPPLISDTFPHSIALTPLISTATASSVDTASVRRSRSSATPGDLVVLVFDSPHDRTPWLKAITTTMTERNESNPSPRLVAALAAAESLADETAEATTKAMAGMARSGRMGEELRGDLAFLATVAVARQPMAVIDALDTAARHAAGVGELRAQLAESALLVSAIGCESGTAHVAYSNAAAFHGSWLAHVRGHKVRVGHEHGGGEGGGGSGSGRGRADDLLVDPVATAAAGIPALSHSPEHSNPATSVLSFPLLKFFDLRPGLVSLSALVAVLGGAGVAMSEKLDGAIIKLTPRAADNSGLLIESQKTTLRHGHPMHRMLCEAVDLPALAARLEPGVTYVIELRHPELTTTVAADKPSAYLIAAVAHPPAYRMLNVATVASSIGLPIPRRLPLPPAAEVDDVVAAIEAESEPGFEGGVLAVESAAGEPLLLIKVKTAMWCALHDLGLASHDALLADLLVSQLHALAGDVGVAVRGLSPDLLAHGVARHLGPVLPARLGAAVANLGRALDRVDAAALICLDDSALHAHVARLDGMPPVVVTTIVKWARSMSAASGSAAPLPPLSRVFAREALAAGGIKHVLSLARAVLSIPSGLRTPSIAYPARCGRVLPQLTRAQAMSMYLVCREMTSAAADALVADVAFAGPDSGQLACYRRLQAWASSTLPPVALRPFGSFAVLGGALPVGSDIDLLTNTPLDELAPAIAAAFGDDLLQSRIVTDAAFPVLALEFAGGLLVDIVYDGSAWTIMDANTAVRAALIAAGSEADTVSRRTALVAFTRHMRRPGLLPSSMHAHMLFLGCCARIGLVPRADPTQTRVVHQWVGDVVAPFYEHAPPVLSSVTADGASASVSGPDAAALVVAVAAEVCAVLETGGEVSVLATTAMAAVGSGALGAGTNWASLAALRMQMTESVAAGAGEVVYVFDFDGTLFDETTAAASVAMPALLSRVVAAGAPVLVLTGRIQSELGPIYRILGKSGALRVPVFARRASRQSALNFKAEVLADLAAASVVDDSWQQIIHYDDIGKVLRVSGRMAAPCTVTPMLLVNCGKAPLRHFTPDLMASSTAQDGSGTTVVRVIVPGEPGVGKTTFLTKLCPALQEALGEEAVVTVLANDEIQATVGRATVARELKRRANEAVDAARAAGKTPVLVYDNRGASSLIHDASWLVLRLASTPSGYEVMDALAYLGVLDRPDHASDASSVEAATVSREAWLEYTTAVRKLHSRIRDGKYKHGDKVVAATEAAGGQVVSLGICDSAEAELALAEYAEPLATIKHLFSGRRKGNPMAGLSWGEQAAALASALDEVRGLHSRIYDADGLLDVAVSAVVDGVTHGGSARVNAAVVPWFRFAGLSLPTLSRAMCTWRATASGDSAWARAVAAAGGDSAALEADADARARIGFHVTLRYIAEATVGDVRALDETANAALADGVEVNAVELVAGRGIVCLAVALGGIEVDAGRRPHVTLATAPGVAARVSNDVLDALHRARRSRRGCA</sequence>
<evidence type="ECO:0000256" key="4">
    <source>
        <dbReference type="ARBA" id="ARBA00022833"/>
    </source>
</evidence>
<evidence type="ECO:0000259" key="8">
    <source>
        <dbReference type="PROSITE" id="PS50023"/>
    </source>
</evidence>
<reference evidence="9 10" key="1">
    <citation type="submission" date="2010-05" db="EMBL/GenBank/DDBJ databases">
        <title>The Genome Sequence of Thecamonas trahens ATCC 50062.</title>
        <authorList>
            <consortium name="The Broad Institute Genome Sequencing Platform"/>
            <person name="Russ C."/>
            <person name="Cuomo C."/>
            <person name="Shea T."/>
            <person name="Young S.K."/>
            <person name="Zeng Q."/>
            <person name="Koehrsen M."/>
            <person name="Haas B."/>
            <person name="Borodovsky M."/>
            <person name="Guigo R."/>
            <person name="Alvarado L."/>
            <person name="Berlin A."/>
            <person name="Bochicchio J."/>
            <person name="Borenstein D."/>
            <person name="Chapman S."/>
            <person name="Chen Z."/>
            <person name="Freedman E."/>
            <person name="Gellesch M."/>
            <person name="Goldberg J."/>
            <person name="Griggs A."/>
            <person name="Gujja S."/>
            <person name="Heilman E."/>
            <person name="Heiman D."/>
            <person name="Hepburn T."/>
            <person name="Howarth C."/>
            <person name="Jen D."/>
            <person name="Larson L."/>
            <person name="Mehta T."/>
            <person name="Park D."/>
            <person name="Pearson M."/>
            <person name="Roberts A."/>
            <person name="Saif S."/>
            <person name="Shenoy N."/>
            <person name="Sisk P."/>
            <person name="Stolte C."/>
            <person name="Sykes S."/>
            <person name="Thomson T."/>
            <person name="Walk T."/>
            <person name="White J."/>
            <person name="Yandava C."/>
            <person name="Burger G."/>
            <person name="Gray M.W."/>
            <person name="Holland P.W.H."/>
            <person name="King N."/>
            <person name="Lang F.B.F."/>
            <person name="Roger A.J."/>
            <person name="Ruiz-Trillo I."/>
            <person name="Lander E."/>
            <person name="Nusbaum C."/>
        </authorList>
    </citation>
    <scope>NUCLEOTIDE SEQUENCE [LARGE SCALE GENOMIC DNA]</scope>
    <source>
        <strain evidence="9 10">ATCC 50062</strain>
    </source>
</reference>
<dbReference type="EMBL" id="GL349475">
    <property type="protein sequence ID" value="KNC52786.1"/>
    <property type="molecule type" value="Genomic_DNA"/>
</dbReference>
<organism evidence="9 10">
    <name type="scientific">Thecamonas trahens ATCC 50062</name>
    <dbReference type="NCBI Taxonomy" id="461836"/>
    <lineage>
        <taxon>Eukaryota</taxon>
        <taxon>Apusozoa</taxon>
        <taxon>Apusomonadida</taxon>
        <taxon>Apusomonadidae</taxon>
        <taxon>Thecamonas</taxon>
    </lineage>
</organism>
<feature type="domain" description="LIM zinc-binding" evidence="8">
    <location>
        <begin position="5"/>
        <end position="82"/>
    </location>
</feature>
<dbReference type="GO" id="GO:0035025">
    <property type="term" value="P:positive regulation of Rho protein signal transduction"/>
    <property type="evidence" value="ECO:0007669"/>
    <property type="project" value="TreeGrafter"/>
</dbReference>
<evidence type="ECO:0000256" key="3">
    <source>
        <dbReference type="ARBA" id="ARBA00022723"/>
    </source>
</evidence>
<keyword evidence="3 5" id="KW-0479">Metal-binding</keyword>
<feature type="compositionally biased region" description="Polar residues" evidence="6">
    <location>
        <begin position="173"/>
        <end position="182"/>
    </location>
</feature>
<name>A0A0L0DL75_THETB</name>
<dbReference type="Gene3D" id="2.10.110.10">
    <property type="entry name" value="Cysteine Rich Protein"/>
    <property type="match status" value="2"/>
</dbReference>
<dbReference type="GO" id="GO:0035556">
    <property type="term" value="P:intracellular signal transduction"/>
    <property type="evidence" value="ECO:0007669"/>
    <property type="project" value="InterPro"/>
</dbReference>
<dbReference type="Gene3D" id="1.20.900.10">
    <property type="entry name" value="Dbl homology (DH) domain"/>
    <property type="match status" value="1"/>
</dbReference>
<dbReference type="InterPro" id="IPR035899">
    <property type="entry name" value="DBL_dom_sf"/>
</dbReference>
<dbReference type="PROSITE" id="PS00478">
    <property type="entry name" value="LIM_DOMAIN_1"/>
    <property type="match status" value="1"/>
</dbReference>
<dbReference type="GO" id="GO:0005737">
    <property type="term" value="C:cytoplasm"/>
    <property type="evidence" value="ECO:0007669"/>
    <property type="project" value="UniProtKB-SubCell"/>
</dbReference>
<evidence type="ECO:0008006" key="11">
    <source>
        <dbReference type="Google" id="ProtNLM"/>
    </source>
</evidence>
<dbReference type="SMART" id="SM00132">
    <property type="entry name" value="LIM"/>
    <property type="match status" value="2"/>
</dbReference>
<accession>A0A0L0DL75</accession>
<dbReference type="SUPFAM" id="SSF56784">
    <property type="entry name" value="HAD-like"/>
    <property type="match status" value="1"/>
</dbReference>
<dbReference type="InterPro" id="IPR036412">
    <property type="entry name" value="HAD-like_sf"/>
</dbReference>
<dbReference type="InterPro" id="IPR000219">
    <property type="entry name" value="DH_dom"/>
</dbReference>
<dbReference type="InterPro" id="IPR001781">
    <property type="entry name" value="Znf_LIM"/>
</dbReference>
<dbReference type="SMART" id="SM00325">
    <property type="entry name" value="RhoGEF"/>
    <property type="match status" value="1"/>
</dbReference>
<dbReference type="CDD" id="cd08368">
    <property type="entry name" value="LIM"/>
    <property type="match status" value="1"/>
</dbReference>
<dbReference type="PANTHER" id="PTHR46006">
    <property type="entry name" value="RHO GUANINE NUCLEOTIDE EXCHANGE FACTOR AT 64C, ISOFORM A"/>
    <property type="match status" value="1"/>
</dbReference>
<evidence type="ECO:0000313" key="9">
    <source>
        <dbReference type="EMBL" id="KNC52786.1"/>
    </source>
</evidence>
<evidence type="ECO:0000256" key="6">
    <source>
        <dbReference type="SAM" id="MobiDB-lite"/>
    </source>
</evidence>
<feature type="domain" description="DH" evidence="7">
    <location>
        <begin position="399"/>
        <end position="584"/>
    </location>
</feature>
<dbReference type="GeneID" id="25567312"/>
<dbReference type="InterPro" id="IPR051480">
    <property type="entry name" value="Endocytic_GEF_Adapter"/>
</dbReference>
<feature type="region of interest" description="Disordered" evidence="6">
    <location>
        <begin position="879"/>
        <end position="898"/>
    </location>
</feature>
<dbReference type="OrthoDB" id="660555at2759"/>
<dbReference type="GO" id="GO:0005085">
    <property type="term" value="F:guanyl-nucleotide exchange factor activity"/>
    <property type="evidence" value="ECO:0007669"/>
    <property type="project" value="InterPro"/>
</dbReference>
<evidence type="ECO:0000256" key="5">
    <source>
        <dbReference type="PROSITE-ProRule" id="PRU00125"/>
    </source>
</evidence>
<dbReference type="STRING" id="461836.A0A0L0DL75"/>
<evidence type="ECO:0000256" key="1">
    <source>
        <dbReference type="ARBA" id="ARBA00004496"/>
    </source>
</evidence>
<evidence type="ECO:0000259" key="7">
    <source>
        <dbReference type="PROSITE" id="PS50010"/>
    </source>
</evidence>